<protein>
    <submittedName>
        <fullName evidence="2">Uncharacterized protein</fullName>
    </submittedName>
</protein>
<gene>
    <name evidence="2" type="ORF">KUTeg_017830</name>
</gene>
<dbReference type="Pfam" id="PF12796">
    <property type="entry name" value="Ank_2"/>
    <property type="match status" value="1"/>
</dbReference>
<reference evidence="2 3" key="1">
    <citation type="submission" date="2022-12" db="EMBL/GenBank/DDBJ databases">
        <title>Chromosome-level genome of Tegillarca granosa.</title>
        <authorList>
            <person name="Kim J."/>
        </authorList>
    </citation>
    <scope>NUCLEOTIDE SEQUENCE [LARGE SCALE GENOMIC DNA]</scope>
    <source>
        <strain evidence="2">Teg-2019</strain>
        <tissue evidence="2">Adductor muscle</tissue>
    </source>
</reference>
<dbReference type="SMART" id="SM00248">
    <property type="entry name" value="ANK"/>
    <property type="match status" value="3"/>
</dbReference>
<dbReference type="Proteomes" id="UP001217089">
    <property type="component" value="Unassembled WGS sequence"/>
</dbReference>
<accession>A0ABQ9EJY4</accession>
<evidence type="ECO:0000256" key="1">
    <source>
        <dbReference type="PROSITE-ProRule" id="PRU00023"/>
    </source>
</evidence>
<name>A0ABQ9EJY4_TEGGR</name>
<evidence type="ECO:0000313" key="2">
    <source>
        <dbReference type="EMBL" id="KAJ8304247.1"/>
    </source>
</evidence>
<dbReference type="PROSITE" id="PS50297">
    <property type="entry name" value="ANK_REP_REGION"/>
    <property type="match status" value="1"/>
</dbReference>
<feature type="repeat" description="ANK" evidence="1">
    <location>
        <begin position="97"/>
        <end position="129"/>
    </location>
</feature>
<dbReference type="SUPFAM" id="SSF48403">
    <property type="entry name" value="Ankyrin repeat"/>
    <property type="match status" value="1"/>
</dbReference>
<sequence>MLQLEQRGQVGSKRRSLMVETARFTELVEAVDENDQKKLDSLLRQLRESGHSVPSILEQNIVGQTPLLHYVCKTHRQNLDMVKYLLDQGCNINTSSQEGTPLLIACRVGAVELVKMLLDNGAQIVTEDEMDVEKSPFYVASLMGHYEILKALMLHQPSMSDIIDPLGEM</sequence>
<dbReference type="EMBL" id="JARBDR010000903">
    <property type="protein sequence ID" value="KAJ8304247.1"/>
    <property type="molecule type" value="Genomic_DNA"/>
</dbReference>
<organism evidence="2 3">
    <name type="scientific">Tegillarca granosa</name>
    <name type="common">Malaysian cockle</name>
    <name type="synonym">Anadara granosa</name>
    <dbReference type="NCBI Taxonomy" id="220873"/>
    <lineage>
        <taxon>Eukaryota</taxon>
        <taxon>Metazoa</taxon>
        <taxon>Spiralia</taxon>
        <taxon>Lophotrochozoa</taxon>
        <taxon>Mollusca</taxon>
        <taxon>Bivalvia</taxon>
        <taxon>Autobranchia</taxon>
        <taxon>Pteriomorphia</taxon>
        <taxon>Arcoida</taxon>
        <taxon>Arcoidea</taxon>
        <taxon>Arcidae</taxon>
        <taxon>Tegillarca</taxon>
    </lineage>
</organism>
<dbReference type="InterPro" id="IPR036770">
    <property type="entry name" value="Ankyrin_rpt-contain_sf"/>
</dbReference>
<keyword evidence="3" id="KW-1185">Reference proteome</keyword>
<dbReference type="InterPro" id="IPR002110">
    <property type="entry name" value="Ankyrin_rpt"/>
</dbReference>
<dbReference type="InterPro" id="IPR052801">
    <property type="entry name" value="Ankyrin-EF-hand"/>
</dbReference>
<feature type="repeat" description="ANK" evidence="1">
    <location>
        <begin position="62"/>
        <end position="97"/>
    </location>
</feature>
<dbReference type="PROSITE" id="PS50088">
    <property type="entry name" value="ANK_REPEAT"/>
    <property type="match status" value="2"/>
</dbReference>
<comment type="caution">
    <text evidence="2">The sequence shown here is derived from an EMBL/GenBank/DDBJ whole genome shotgun (WGS) entry which is preliminary data.</text>
</comment>
<proteinExistence type="predicted"/>
<dbReference type="Gene3D" id="1.25.40.20">
    <property type="entry name" value="Ankyrin repeat-containing domain"/>
    <property type="match status" value="1"/>
</dbReference>
<keyword evidence="1" id="KW-0040">ANK repeat</keyword>
<evidence type="ECO:0000313" key="3">
    <source>
        <dbReference type="Proteomes" id="UP001217089"/>
    </source>
</evidence>
<dbReference type="PANTHER" id="PTHR24127">
    <property type="entry name" value="ANKYRIN REPEAT AND EF-HAND DOMAIN-CONTAINING PROTEIN 1"/>
    <property type="match status" value="1"/>
</dbReference>
<dbReference type="PANTHER" id="PTHR24127:SF1">
    <property type="entry name" value="ANKYRIN REPEAT AND EF-HAND DOMAIN-CONTAINING PROTEIN 1"/>
    <property type="match status" value="1"/>
</dbReference>